<dbReference type="SUPFAM" id="SSF54001">
    <property type="entry name" value="Cysteine proteinases"/>
    <property type="match status" value="1"/>
</dbReference>
<gene>
    <name evidence="3" type="ORF">PMAYCL1PPCAC_33153</name>
</gene>
<dbReference type="InterPro" id="IPR038765">
    <property type="entry name" value="Papain-like_cys_pep_sf"/>
</dbReference>
<name>A0AAN5DG16_9BILA</name>
<dbReference type="CDD" id="cd02248">
    <property type="entry name" value="Peptidase_C1A"/>
    <property type="match status" value="1"/>
</dbReference>
<dbReference type="SMART" id="SM00645">
    <property type="entry name" value="Pept_C1"/>
    <property type="match status" value="1"/>
</dbReference>
<comment type="similarity">
    <text evidence="1">Belongs to the peptidase C1 family.</text>
</comment>
<accession>A0AAN5DG16</accession>
<evidence type="ECO:0000259" key="2">
    <source>
        <dbReference type="SMART" id="SM00645"/>
    </source>
</evidence>
<protein>
    <recommendedName>
        <fullName evidence="2">Peptidase C1A papain C-terminal domain-containing protein</fullName>
    </recommendedName>
</protein>
<keyword evidence="4" id="KW-1185">Reference proteome</keyword>
<dbReference type="EMBL" id="BTRK01000006">
    <property type="protein sequence ID" value="GMR62958.1"/>
    <property type="molecule type" value="Genomic_DNA"/>
</dbReference>
<feature type="non-terminal residue" evidence="3">
    <location>
        <position position="169"/>
    </location>
</feature>
<organism evidence="3 4">
    <name type="scientific">Pristionchus mayeri</name>
    <dbReference type="NCBI Taxonomy" id="1317129"/>
    <lineage>
        <taxon>Eukaryota</taxon>
        <taxon>Metazoa</taxon>
        <taxon>Ecdysozoa</taxon>
        <taxon>Nematoda</taxon>
        <taxon>Chromadorea</taxon>
        <taxon>Rhabditida</taxon>
        <taxon>Rhabditina</taxon>
        <taxon>Diplogasteromorpha</taxon>
        <taxon>Diplogasteroidea</taxon>
        <taxon>Neodiplogasteridae</taxon>
        <taxon>Pristionchus</taxon>
    </lineage>
</organism>
<comment type="caution">
    <text evidence="3">The sequence shown here is derived from an EMBL/GenBank/DDBJ whole genome shotgun (WGS) entry which is preliminary data.</text>
</comment>
<dbReference type="InterPro" id="IPR013128">
    <property type="entry name" value="Peptidase_C1A"/>
</dbReference>
<dbReference type="GO" id="GO:0008234">
    <property type="term" value="F:cysteine-type peptidase activity"/>
    <property type="evidence" value="ECO:0007669"/>
    <property type="project" value="InterPro"/>
</dbReference>
<feature type="non-terminal residue" evidence="3">
    <location>
        <position position="1"/>
    </location>
</feature>
<dbReference type="Gene3D" id="3.90.70.10">
    <property type="entry name" value="Cysteine proteinases"/>
    <property type="match status" value="1"/>
</dbReference>
<evidence type="ECO:0000313" key="4">
    <source>
        <dbReference type="Proteomes" id="UP001328107"/>
    </source>
</evidence>
<dbReference type="GO" id="GO:0006508">
    <property type="term" value="P:proteolysis"/>
    <property type="evidence" value="ECO:0007669"/>
    <property type="project" value="InterPro"/>
</dbReference>
<proteinExistence type="inferred from homology"/>
<dbReference type="InterPro" id="IPR000668">
    <property type="entry name" value="Peptidase_C1A_C"/>
</dbReference>
<dbReference type="PANTHER" id="PTHR12411">
    <property type="entry name" value="CYSTEINE PROTEASE FAMILY C1-RELATED"/>
    <property type="match status" value="1"/>
</dbReference>
<reference evidence="4" key="1">
    <citation type="submission" date="2022-10" db="EMBL/GenBank/DDBJ databases">
        <title>Genome assembly of Pristionchus species.</title>
        <authorList>
            <person name="Yoshida K."/>
            <person name="Sommer R.J."/>
        </authorList>
    </citation>
    <scope>NUCLEOTIDE SEQUENCE [LARGE SCALE GENOMIC DNA]</scope>
    <source>
        <strain evidence="4">RS5460</strain>
    </source>
</reference>
<sequence>CGSCWAFTTTAAIESHYALKKGKNVSLSEQNLIDCSDRNDGCDGGNSAKAMMYIYTNGGTDTDRSYPYDEDQYDCRFSRASVGATDYGYVDVRPRKDEDALMEAVATIGPIAVAFDASSDDFEDYDGEGIYYGEHCSSHSADLDHTLLVIGYGNDLEYGENGDYWLVKN</sequence>
<dbReference type="Proteomes" id="UP001328107">
    <property type="component" value="Unassembled WGS sequence"/>
</dbReference>
<dbReference type="Pfam" id="PF00112">
    <property type="entry name" value="Peptidase_C1"/>
    <property type="match status" value="1"/>
</dbReference>
<evidence type="ECO:0000313" key="3">
    <source>
        <dbReference type="EMBL" id="GMR62958.1"/>
    </source>
</evidence>
<evidence type="ECO:0000256" key="1">
    <source>
        <dbReference type="ARBA" id="ARBA00008455"/>
    </source>
</evidence>
<dbReference type="AlphaFoldDB" id="A0AAN5DG16"/>
<dbReference type="InterPro" id="IPR039417">
    <property type="entry name" value="Peptidase_C1A_papain-like"/>
</dbReference>
<feature type="domain" description="Peptidase C1A papain C-terminal" evidence="2">
    <location>
        <begin position="1"/>
        <end position="169"/>
    </location>
</feature>